<proteinExistence type="inferred from homology"/>
<dbReference type="Pfam" id="PF00245">
    <property type="entry name" value="Alk_phosphatase"/>
    <property type="match status" value="1"/>
</dbReference>
<feature type="binding site" evidence="3">
    <location>
        <position position="45"/>
    </location>
    <ligand>
        <name>Mg(2+)</name>
        <dbReference type="ChEBI" id="CHEBI:18420"/>
    </ligand>
</feature>
<dbReference type="CDD" id="cd16012">
    <property type="entry name" value="ALP"/>
    <property type="match status" value="1"/>
</dbReference>
<dbReference type="SMART" id="SM00098">
    <property type="entry name" value="alkPPc"/>
    <property type="match status" value="1"/>
</dbReference>
<dbReference type="GO" id="GO:0046872">
    <property type="term" value="F:metal ion binding"/>
    <property type="evidence" value="ECO:0007669"/>
    <property type="project" value="UniProtKB-KW"/>
</dbReference>
<feature type="binding site" evidence="3">
    <location>
        <position position="278"/>
    </location>
    <ligand>
        <name>Zn(2+)</name>
        <dbReference type="ChEBI" id="CHEBI:29105"/>
        <label>2</label>
    </ligand>
</feature>
<evidence type="ECO:0000313" key="5">
    <source>
        <dbReference type="EMBL" id="NGZ90637.1"/>
    </source>
</evidence>
<feature type="binding site" evidence="3">
    <location>
        <position position="273"/>
    </location>
    <ligand>
        <name>Mg(2+)</name>
        <dbReference type="ChEBI" id="CHEBI:18420"/>
    </ligand>
</feature>
<dbReference type="InterPro" id="IPR001952">
    <property type="entry name" value="Alkaline_phosphatase"/>
</dbReference>
<feature type="binding site" evidence="3">
    <location>
        <position position="425"/>
    </location>
    <ligand>
        <name>Zn(2+)</name>
        <dbReference type="ChEBI" id="CHEBI:29105"/>
        <label>2</label>
    </ligand>
</feature>
<sequence length="465" mass="51419">MNRRKFFRNTAIAGAGLGVLGACTNPQQQAQEKKKAKNIIFLVSDGMSNGTLTMADTLKHKKEGKGSNWLNLYRENLVTRSLMDMASASSLVTDSAAASSSWGGGHRIPNGAINVGRGGEEHQPLWRKFKNAGKKTGIVTSVPVTHATPAGFCTTSKSRNDQAGIALKYLSHGPNVILGGGQKYFDANSREDRRNLYSEFQSKSYGVAKNKSQFNQINQGNLLGVFDQEGLPYSLDLMHNKDLTAKVPTLAEMTQKAIDLMKNHQEGFVLQVEGGKVDWAAHANDAAALLYDQLAFDEAIEVAMNFAQSNEDTLVIVTTDHGNANPGMLYGKNVNENFDRLQHFKATNDWVLQGISENDSVETIRERIEFANGFGIQKEEAKDLLSYYTNLEKEEGLYNYRNLPFKRLSQIQQNYHSVGWASGNHTSDFVELAAFGPGKERINAFIKNTDLHYILLEAAEVENKI</sequence>
<gene>
    <name evidence="5" type="ORF">G7034_10275</name>
</gene>
<evidence type="ECO:0000256" key="3">
    <source>
        <dbReference type="PIRSR" id="PIRSR601952-2"/>
    </source>
</evidence>
<comment type="cofactor">
    <cofactor evidence="3">
        <name>Zn(2+)</name>
        <dbReference type="ChEBI" id="CHEBI:29105"/>
    </cofactor>
    <text evidence="3">Binds 2 Zn(2+) ions.</text>
</comment>
<comment type="caution">
    <text evidence="5">The sequence shown here is derived from an EMBL/GenBank/DDBJ whole genome shotgun (WGS) entry which is preliminary data.</text>
</comment>
<protein>
    <submittedName>
        <fullName evidence="5">Alkaline phosphatase</fullName>
    </submittedName>
</protein>
<comment type="cofactor">
    <cofactor evidence="3">
        <name>Mg(2+)</name>
        <dbReference type="ChEBI" id="CHEBI:18420"/>
    </cofactor>
    <text evidence="3">Binds 1 Mg(2+) ion.</text>
</comment>
<dbReference type="PANTHER" id="PTHR11596">
    <property type="entry name" value="ALKALINE PHOSPHATASE"/>
    <property type="match status" value="1"/>
</dbReference>
<dbReference type="PANTHER" id="PTHR11596:SF5">
    <property type="entry name" value="ALKALINE PHOSPHATASE"/>
    <property type="match status" value="1"/>
</dbReference>
<dbReference type="EMBL" id="JAANAS010000083">
    <property type="protein sequence ID" value="NGZ90637.1"/>
    <property type="molecule type" value="Genomic_DNA"/>
</dbReference>
<dbReference type="GO" id="GO:0004035">
    <property type="term" value="F:alkaline phosphatase activity"/>
    <property type="evidence" value="ECO:0007669"/>
    <property type="project" value="TreeGrafter"/>
</dbReference>
<feature type="binding site" evidence="3">
    <location>
        <position position="148"/>
    </location>
    <ligand>
        <name>Mg(2+)</name>
        <dbReference type="ChEBI" id="CHEBI:18420"/>
    </ligand>
</feature>
<evidence type="ECO:0000256" key="2">
    <source>
        <dbReference type="PIRSR" id="PIRSR601952-1"/>
    </source>
</evidence>
<dbReference type="InterPro" id="IPR006311">
    <property type="entry name" value="TAT_signal"/>
</dbReference>
<evidence type="ECO:0000256" key="4">
    <source>
        <dbReference type="RuleBase" id="RU003946"/>
    </source>
</evidence>
<feature type="binding site" evidence="3">
    <location>
        <position position="282"/>
    </location>
    <ligand>
        <name>Zn(2+)</name>
        <dbReference type="ChEBI" id="CHEBI:29105"/>
        <label>2</label>
    </ligand>
</feature>
<dbReference type="PROSITE" id="PS51318">
    <property type="entry name" value="TAT"/>
    <property type="match status" value="1"/>
</dbReference>
<dbReference type="PRINTS" id="PR00113">
    <property type="entry name" value="ALKPHPHTASE"/>
</dbReference>
<feature type="binding site" evidence="3">
    <location>
        <position position="321"/>
    </location>
    <ligand>
        <name>Zn(2+)</name>
        <dbReference type="ChEBI" id="CHEBI:29105"/>
        <label>2</label>
    </ligand>
</feature>
<dbReference type="Gene3D" id="3.40.720.10">
    <property type="entry name" value="Alkaline Phosphatase, subunit A"/>
    <property type="match status" value="1"/>
</dbReference>
<dbReference type="InterPro" id="IPR017850">
    <property type="entry name" value="Alkaline_phosphatase_core_sf"/>
</dbReference>
<keyword evidence="3" id="KW-0479">Metal-binding</keyword>
<feature type="binding site" evidence="3">
    <location>
        <position position="45"/>
    </location>
    <ligand>
        <name>Zn(2+)</name>
        <dbReference type="ChEBI" id="CHEBI:29105"/>
        <label>2</label>
    </ligand>
</feature>
<keyword evidence="1" id="KW-0597">Phosphoprotein</keyword>
<dbReference type="PROSITE" id="PS51257">
    <property type="entry name" value="PROKAR_LIPOPROTEIN"/>
    <property type="match status" value="1"/>
</dbReference>
<feature type="binding site" evidence="3">
    <location>
        <position position="146"/>
    </location>
    <ligand>
        <name>Mg(2+)</name>
        <dbReference type="ChEBI" id="CHEBI:18420"/>
    </ligand>
</feature>
<comment type="similarity">
    <text evidence="4">Belongs to the alkaline phosphatase family.</text>
</comment>
<feature type="active site" description="Phosphoserine intermediate" evidence="2">
    <location>
        <position position="95"/>
    </location>
</feature>
<dbReference type="Gene3D" id="1.10.60.40">
    <property type="match status" value="1"/>
</dbReference>
<dbReference type="AlphaFoldDB" id="A0A967E0H2"/>
<accession>A0A967E0H2</accession>
<dbReference type="SUPFAM" id="SSF53649">
    <property type="entry name" value="Alkaline phosphatase-like"/>
    <property type="match status" value="1"/>
</dbReference>
<evidence type="ECO:0000313" key="6">
    <source>
        <dbReference type="Proteomes" id="UP000643701"/>
    </source>
</evidence>
<dbReference type="RefSeq" id="WP_166400872.1">
    <property type="nucleotide sequence ID" value="NZ_JAANAS010000083.1"/>
</dbReference>
<dbReference type="Proteomes" id="UP000643701">
    <property type="component" value="Unassembled WGS sequence"/>
</dbReference>
<keyword evidence="6" id="KW-1185">Reference proteome</keyword>
<keyword evidence="3" id="KW-0460">Magnesium</keyword>
<organism evidence="5 6">
    <name type="scientific">Psychroflexus maritimus</name>
    <dbReference type="NCBI Taxonomy" id="2714865"/>
    <lineage>
        <taxon>Bacteria</taxon>
        <taxon>Pseudomonadati</taxon>
        <taxon>Bacteroidota</taxon>
        <taxon>Flavobacteriia</taxon>
        <taxon>Flavobacteriales</taxon>
        <taxon>Flavobacteriaceae</taxon>
        <taxon>Psychroflexus</taxon>
    </lineage>
</organism>
<reference evidence="5" key="1">
    <citation type="submission" date="2020-03" db="EMBL/GenBank/DDBJ databases">
        <title>Psychroflexus Maritimus sp. nov., isolate from marine sediment.</title>
        <authorList>
            <person name="Zhong Y.-L."/>
        </authorList>
    </citation>
    <scope>NUCLEOTIDE SEQUENCE</scope>
    <source>
        <strain evidence="5">C1</strain>
    </source>
</reference>
<feature type="binding site" evidence="3">
    <location>
        <position position="320"/>
    </location>
    <ligand>
        <name>Zn(2+)</name>
        <dbReference type="ChEBI" id="CHEBI:29105"/>
        <label>2</label>
    </ligand>
</feature>
<keyword evidence="3" id="KW-0862">Zinc</keyword>
<evidence type="ECO:0000256" key="1">
    <source>
        <dbReference type="ARBA" id="ARBA00022553"/>
    </source>
</evidence>
<name>A0A967E0H2_9FLAO</name>